<name>A0ACD4RJ91_9BACI</name>
<sequence length="265" mass="30745">MLALFNEKAAFEHGFWLRIMADHSTFILEALAEKEKGEIAAAKRFVESFKELRERANSSSEYKTLTLEAEKLTEELRKFKLDILKKQLTSQFVIHLTPTFLNHMVNELDEYLLIIQYLKKGEIPPVFHELHHHLLWTVDAAGHAGAISDSLDSVEKKLKNKSDEFTKHFEQFYLKAVELTGYLRTNLNSFPALARMNKDVKLEIELFQLFLSEIEELEISNQMLSSFSALMADHMMREECYYLIKLAESSNTEVPNCSPIHSDFH</sequence>
<evidence type="ECO:0000313" key="2">
    <source>
        <dbReference type="Proteomes" id="UP001226091"/>
    </source>
</evidence>
<organism evidence="1 2">
    <name type="scientific">Metabacillus hrfriensis</name>
    <dbReference type="NCBI Taxonomy" id="3048891"/>
    <lineage>
        <taxon>Bacteria</taxon>
        <taxon>Bacillati</taxon>
        <taxon>Bacillota</taxon>
        <taxon>Bacilli</taxon>
        <taxon>Bacillales</taxon>
        <taxon>Bacillaceae</taxon>
        <taxon>Metabacillus</taxon>
    </lineage>
</organism>
<evidence type="ECO:0000313" key="1">
    <source>
        <dbReference type="EMBL" id="WHZ60287.1"/>
    </source>
</evidence>
<accession>A0ACD4RJ91</accession>
<gene>
    <name evidence="1" type="ORF">QLQ22_15690</name>
</gene>
<dbReference type="EMBL" id="CP126116">
    <property type="protein sequence ID" value="WHZ60287.1"/>
    <property type="molecule type" value="Genomic_DNA"/>
</dbReference>
<protein>
    <submittedName>
        <fullName evidence="1">DUF2935 domain-containing protein</fullName>
    </submittedName>
</protein>
<proteinExistence type="predicted"/>
<dbReference type="Proteomes" id="UP001226091">
    <property type="component" value="Chromosome"/>
</dbReference>
<keyword evidence="2" id="KW-1185">Reference proteome</keyword>
<reference evidence="2" key="1">
    <citation type="journal article" date="2025" name="Aquaculture">
        <title>Assessment of the bioflocculant production and safety properties of Metabacillus hrfriensis sp. nov. based on phenotypic and whole-genome sequencing analysis.</title>
        <authorList>
            <person name="Zhang R."/>
            <person name="Zhao Z."/>
            <person name="Luo L."/>
            <person name="Wang S."/>
            <person name="Guo K."/>
            <person name="Xu W."/>
        </authorList>
    </citation>
    <scope>NUCLEOTIDE SEQUENCE [LARGE SCALE GENOMIC DNA]</scope>
    <source>
        <strain evidence="2">CT-WN-B3</strain>
    </source>
</reference>